<keyword evidence="6" id="KW-0067">ATP-binding</keyword>
<name>A0A117MBJ1_9EURY</name>
<keyword evidence="7" id="KW-0460">Magnesium</keyword>
<keyword evidence="5" id="KW-0547">Nucleotide-binding</keyword>
<evidence type="ECO:0000313" key="9">
    <source>
        <dbReference type="EMBL" id="KUK94957.1"/>
    </source>
</evidence>
<dbReference type="InterPro" id="IPR043519">
    <property type="entry name" value="NT_sf"/>
</dbReference>
<evidence type="ECO:0000256" key="6">
    <source>
        <dbReference type="ARBA" id="ARBA00022840"/>
    </source>
</evidence>
<dbReference type="CDD" id="cd05403">
    <property type="entry name" value="NT_KNTase_like"/>
    <property type="match status" value="1"/>
</dbReference>
<dbReference type="GO" id="GO:0005524">
    <property type="term" value="F:ATP binding"/>
    <property type="evidence" value="ECO:0007669"/>
    <property type="project" value="UniProtKB-KW"/>
</dbReference>
<evidence type="ECO:0000259" key="8">
    <source>
        <dbReference type="Pfam" id="PF18765"/>
    </source>
</evidence>
<dbReference type="GO" id="GO:0016779">
    <property type="term" value="F:nucleotidyltransferase activity"/>
    <property type="evidence" value="ECO:0007669"/>
    <property type="project" value="UniProtKB-KW"/>
</dbReference>
<keyword evidence="4" id="KW-0479">Metal-binding</keyword>
<evidence type="ECO:0000256" key="1">
    <source>
        <dbReference type="ARBA" id="ARBA00001946"/>
    </source>
</evidence>
<sequence>MDEESDIDILIEFEGRRSLLDLAHLKNELEDATNRRVDVLTYKSLHPRLKDRILAEQVPIL</sequence>
<dbReference type="Gene3D" id="3.30.460.10">
    <property type="entry name" value="Beta Polymerase, domain 2"/>
    <property type="match status" value="1"/>
</dbReference>
<protein>
    <submittedName>
        <fullName evidence="9">DNA polymerase beta domain protein region</fullName>
    </submittedName>
</protein>
<dbReference type="SUPFAM" id="SSF81301">
    <property type="entry name" value="Nucleotidyltransferase"/>
    <property type="match status" value="1"/>
</dbReference>
<feature type="domain" description="Polymerase beta nucleotidyltransferase" evidence="8">
    <location>
        <begin position="2"/>
        <end position="60"/>
    </location>
</feature>
<comment type="cofactor">
    <cofactor evidence="1">
        <name>Mg(2+)</name>
        <dbReference type="ChEBI" id="CHEBI:18420"/>
    </cofactor>
</comment>
<dbReference type="PATRIC" id="fig|301375.6.peg.1729"/>
<evidence type="ECO:0000256" key="4">
    <source>
        <dbReference type="ARBA" id="ARBA00022723"/>
    </source>
</evidence>
<dbReference type="InterPro" id="IPR041633">
    <property type="entry name" value="Polbeta"/>
</dbReference>
<keyword evidence="3" id="KW-0548">Nucleotidyltransferase</keyword>
<dbReference type="AlphaFoldDB" id="A0A117MBJ1"/>
<evidence type="ECO:0000313" key="10">
    <source>
        <dbReference type="Proteomes" id="UP000053961"/>
    </source>
</evidence>
<dbReference type="PANTHER" id="PTHR33571:SF14">
    <property type="entry name" value="PROTEIN ADENYLYLTRANSFERASE MJ0435-RELATED"/>
    <property type="match status" value="1"/>
</dbReference>
<evidence type="ECO:0000256" key="5">
    <source>
        <dbReference type="ARBA" id="ARBA00022741"/>
    </source>
</evidence>
<dbReference type="PANTHER" id="PTHR33571">
    <property type="entry name" value="SSL8005 PROTEIN"/>
    <property type="match status" value="1"/>
</dbReference>
<dbReference type="Proteomes" id="UP000053961">
    <property type="component" value="Unassembled WGS sequence"/>
</dbReference>
<dbReference type="EMBL" id="LGHB01000040">
    <property type="protein sequence ID" value="KUK94957.1"/>
    <property type="molecule type" value="Genomic_DNA"/>
</dbReference>
<evidence type="ECO:0000256" key="7">
    <source>
        <dbReference type="ARBA" id="ARBA00022842"/>
    </source>
</evidence>
<dbReference type="GO" id="GO:0046872">
    <property type="term" value="F:metal ion binding"/>
    <property type="evidence" value="ECO:0007669"/>
    <property type="project" value="UniProtKB-KW"/>
</dbReference>
<evidence type="ECO:0000256" key="3">
    <source>
        <dbReference type="ARBA" id="ARBA00022695"/>
    </source>
</evidence>
<dbReference type="Pfam" id="PF18765">
    <property type="entry name" value="Polbeta"/>
    <property type="match status" value="1"/>
</dbReference>
<dbReference type="InterPro" id="IPR052038">
    <property type="entry name" value="Type-VII_TA_antitoxin"/>
</dbReference>
<gene>
    <name evidence="9" type="ORF">XE07_1979</name>
</gene>
<accession>A0A117MBJ1</accession>
<proteinExistence type="predicted"/>
<keyword evidence="2" id="KW-0808">Transferase</keyword>
<reference evidence="10" key="1">
    <citation type="journal article" date="2015" name="MBio">
        <title>Genome-Resolved Metagenomic Analysis Reveals Roles for Candidate Phyla and Other Microbial Community Members in Biogeochemical Transformations in Oil Reservoirs.</title>
        <authorList>
            <person name="Hu P."/>
            <person name="Tom L."/>
            <person name="Singh A."/>
            <person name="Thomas B.C."/>
            <person name="Baker B.J."/>
            <person name="Piceno Y.M."/>
            <person name="Andersen G.L."/>
            <person name="Banfield J.F."/>
        </authorList>
    </citation>
    <scope>NUCLEOTIDE SEQUENCE [LARGE SCALE GENOMIC DNA]</scope>
</reference>
<evidence type="ECO:0000256" key="2">
    <source>
        <dbReference type="ARBA" id="ARBA00022679"/>
    </source>
</evidence>
<comment type="caution">
    <text evidence="9">The sequence shown here is derived from an EMBL/GenBank/DDBJ whole genome shotgun (WGS) entry which is preliminary data.</text>
</comment>
<organism evidence="9 10">
    <name type="scientific">Methanothrix harundinacea</name>
    <dbReference type="NCBI Taxonomy" id="301375"/>
    <lineage>
        <taxon>Archaea</taxon>
        <taxon>Methanobacteriati</taxon>
        <taxon>Methanobacteriota</taxon>
        <taxon>Stenosarchaea group</taxon>
        <taxon>Methanomicrobia</taxon>
        <taxon>Methanotrichales</taxon>
        <taxon>Methanotrichaceae</taxon>
        <taxon>Methanothrix</taxon>
    </lineage>
</organism>